<evidence type="ECO:0000256" key="2">
    <source>
        <dbReference type="ARBA" id="ARBA00008072"/>
    </source>
</evidence>
<reference evidence="9" key="1">
    <citation type="journal article" date="2014" name="Genome Announc.">
        <title>Genome sequence of the pathogenic fungus Sporothrix schenckii (ATCC 58251).</title>
        <authorList>
            <person name="Cuomo C.A."/>
            <person name="Rodriguez-Del Valle N."/>
            <person name="Perez-Sanchez L."/>
            <person name="Abouelleil A."/>
            <person name="Goldberg J."/>
            <person name="Young S."/>
            <person name="Zeng Q."/>
            <person name="Birren B.W."/>
        </authorList>
    </citation>
    <scope>NUCLEOTIDE SEQUENCE [LARGE SCALE GENOMIC DNA]</scope>
    <source>
        <strain evidence="9">ATCC 58251 / de Perez 2211183</strain>
    </source>
</reference>
<comment type="cofactor">
    <cofactor evidence="1">
        <name>Zn(2+)</name>
        <dbReference type="ChEBI" id="CHEBI:29105"/>
    </cofactor>
</comment>
<dbReference type="InterPro" id="IPR013149">
    <property type="entry name" value="ADH-like_C"/>
</dbReference>
<evidence type="ECO:0000313" key="9">
    <source>
        <dbReference type="Proteomes" id="UP000018087"/>
    </source>
</evidence>
<keyword evidence="3" id="KW-0479">Metal-binding</keyword>
<keyword evidence="9" id="KW-1185">Reference proteome</keyword>
<dbReference type="FunFam" id="3.40.50.720:FF:000039">
    <property type="entry name" value="Alcohol dehydrogenase AdhP"/>
    <property type="match status" value="1"/>
</dbReference>
<evidence type="ECO:0000256" key="1">
    <source>
        <dbReference type="ARBA" id="ARBA00001947"/>
    </source>
</evidence>
<dbReference type="PANTHER" id="PTHR42940">
    <property type="entry name" value="ALCOHOL DEHYDROGENASE 1-RELATED"/>
    <property type="match status" value="1"/>
</dbReference>
<evidence type="ECO:0000256" key="3">
    <source>
        <dbReference type="ARBA" id="ARBA00022723"/>
    </source>
</evidence>
<organism evidence="8 9">
    <name type="scientific">Sporothrix schenckii (strain ATCC 58251 / de Perez 2211183)</name>
    <name type="common">Rose-picker's disease fungus</name>
    <dbReference type="NCBI Taxonomy" id="1391915"/>
    <lineage>
        <taxon>Eukaryota</taxon>
        <taxon>Fungi</taxon>
        <taxon>Dikarya</taxon>
        <taxon>Ascomycota</taxon>
        <taxon>Pezizomycotina</taxon>
        <taxon>Sordariomycetes</taxon>
        <taxon>Sordariomycetidae</taxon>
        <taxon>Ophiostomatales</taxon>
        <taxon>Ophiostomataceae</taxon>
        <taxon>Sporothrix</taxon>
    </lineage>
</organism>
<dbReference type="GO" id="GO:0004022">
    <property type="term" value="F:alcohol dehydrogenase (NAD+) activity"/>
    <property type="evidence" value="ECO:0007669"/>
    <property type="project" value="TreeGrafter"/>
</dbReference>
<dbReference type="InterPro" id="IPR020843">
    <property type="entry name" value="ER"/>
</dbReference>
<dbReference type="HOGENOM" id="CLU_026673_20_1_1"/>
<evidence type="ECO:0000256" key="5">
    <source>
        <dbReference type="ARBA" id="ARBA00023002"/>
    </source>
</evidence>
<dbReference type="PANTHER" id="PTHR42940:SF2">
    <property type="entry name" value="DEHYDROGENASE FAMILY OXIDOREDUCTASE, PUTATIVE (JCVI)-RELATED"/>
    <property type="match status" value="1"/>
</dbReference>
<dbReference type="STRING" id="1391915.U7PJZ2"/>
<dbReference type="InterPro" id="IPR013154">
    <property type="entry name" value="ADH-like_N"/>
</dbReference>
<dbReference type="CDD" id="cd08297">
    <property type="entry name" value="CAD3"/>
    <property type="match status" value="1"/>
</dbReference>
<dbReference type="Pfam" id="PF00107">
    <property type="entry name" value="ADH_zinc_N"/>
    <property type="match status" value="1"/>
</dbReference>
<sequence>MAFQIPKTQKAAVIENPGPKGTIVVKDDVPVSEPGPNEILVKLEYSGLCRSEIRALLAWGVYNHIVGHEGIGTVVKAGDDFGKSLLGRRVGVKWLYSACGNPPEQPCSVCRRGFPNNCPRQRNTGKHVPGTLQQYVIADARYVTTRIPAGLASEAAAPLLCAGLTMMGGLAKVDTHVAPASGGEDDKGGIWVVISGAGGGLGHLGVQLASSNRAGRYNVIAIDSGKAKRALSLDSGAHHFIDYKQSDDDIEKAVHDITGGEGAHAVLVVSGSEDAFRTAPRLVRNMGIIVSIGLPHNDFTFPVSASLCSARSLMVTGVAVDTEQRMEELLELAASGKVTPAIEVRDFVETPAIIEQLRTDNVTGRIVVKIPEQAV</sequence>
<protein>
    <recommendedName>
        <fullName evidence="7">Enoyl reductase (ER) domain-containing protein</fullName>
    </recommendedName>
</protein>
<dbReference type="SUPFAM" id="SSF51735">
    <property type="entry name" value="NAD(P)-binding Rossmann-fold domains"/>
    <property type="match status" value="1"/>
</dbReference>
<dbReference type="SUPFAM" id="SSF50129">
    <property type="entry name" value="GroES-like"/>
    <property type="match status" value="1"/>
</dbReference>
<evidence type="ECO:0000256" key="4">
    <source>
        <dbReference type="ARBA" id="ARBA00022833"/>
    </source>
</evidence>
<dbReference type="OrthoDB" id="1879366at2759"/>
<dbReference type="GO" id="GO:0046872">
    <property type="term" value="F:metal ion binding"/>
    <property type="evidence" value="ECO:0007669"/>
    <property type="project" value="UniProtKB-KW"/>
</dbReference>
<evidence type="ECO:0000259" key="7">
    <source>
        <dbReference type="SMART" id="SM00829"/>
    </source>
</evidence>
<accession>U7PJZ2</accession>
<dbReference type="InterPro" id="IPR011032">
    <property type="entry name" value="GroES-like_sf"/>
</dbReference>
<evidence type="ECO:0000256" key="6">
    <source>
        <dbReference type="ARBA" id="ARBA00023027"/>
    </source>
</evidence>
<proteinExistence type="inferred from homology"/>
<keyword evidence="6" id="KW-0520">NAD</keyword>
<dbReference type="EMBL" id="KI440858">
    <property type="protein sequence ID" value="ERS94865.1"/>
    <property type="molecule type" value="Genomic_DNA"/>
</dbReference>
<comment type="similarity">
    <text evidence="2">Belongs to the zinc-containing alcohol dehydrogenase family.</text>
</comment>
<evidence type="ECO:0000313" key="8">
    <source>
        <dbReference type="EMBL" id="ERS94865.1"/>
    </source>
</evidence>
<dbReference type="AlphaFoldDB" id="U7PJZ2"/>
<keyword evidence="5" id="KW-0560">Oxidoreductase</keyword>
<dbReference type="Gene3D" id="3.90.180.10">
    <property type="entry name" value="Medium-chain alcohol dehydrogenases, catalytic domain"/>
    <property type="match status" value="1"/>
</dbReference>
<dbReference type="SMART" id="SM00829">
    <property type="entry name" value="PKS_ER"/>
    <property type="match status" value="1"/>
</dbReference>
<dbReference type="eggNOG" id="KOG0023">
    <property type="taxonomic scope" value="Eukaryota"/>
</dbReference>
<dbReference type="Gene3D" id="3.40.50.720">
    <property type="entry name" value="NAD(P)-binding Rossmann-like Domain"/>
    <property type="match status" value="1"/>
</dbReference>
<keyword evidence="4" id="KW-0862">Zinc</keyword>
<name>U7PJZ2_SPOS1</name>
<dbReference type="Pfam" id="PF08240">
    <property type="entry name" value="ADH_N"/>
    <property type="match status" value="1"/>
</dbReference>
<feature type="domain" description="Enoyl reductase (ER)" evidence="7">
    <location>
        <begin position="21"/>
        <end position="368"/>
    </location>
</feature>
<dbReference type="InterPro" id="IPR036291">
    <property type="entry name" value="NAD(P)-bd_dom_sf"/>
</dbReference>
<dbReference type="Proteomes" id="UP000018087">
    <property type="component" value="Unassembled WGS sequence"/>
</dbReference>
<gene>
    <name evidence="8" type="ORF">HMPREF1624_08762</name>
</gene>
<dbReference type="GO" id="GO:0005737">
    <property type="term" value="C:cytoplasm"/>
    <property type="evidence" value="ECO:0007669"/>
    <property type="project" value="TreeGrafter"/>
</dbReference>